<protein>
    <submittedName>
        <fullName evidence="1">Type I glutamate--ammonia ligase</fullName>
    </submittedName>
</protein>
<comment type="caution">
    <text evidence="1">The sequence shown here is derived from an EMBL/GenBank/DDBJ whole genome shotgun (WGS) entry which is preliminary data.</text>
</comment>
<evidence type="ECO:0000313" key="2">
    <source>
        <dbReference type="Proteomes" id="UP000224460"/>
    </source>
</evidence>
<keyword evidence="1" id="KW-0436">Ligase</keyword>
<dbReference type="EMBL" id="PEDL01000009">
    <property type="protein sequence ID" value="PHV70588.1"/>
    <property type="molecule type" value="Genomic_DNA"/>
</dbReference>
<accession>A0AC61DCS7</accession>
<proteinExistence type="predicted"/>
<gene>
    <name evidence="1" type="primary">glnA</name>
    <name evidence="1" type="ORF">CS063_09810</name>
</gene>
<dbReference type="Proteomes" id="UP000224460">
    <property type="component" value="Unassembled WGS sequence"/>
</dbReference>
<sequence length="438" mass="49885">MSFNKLGALRFVEENDVKFVKLQFCDMFGHMKNISIPSKQLPKAFEEGIAFDASSIDGFGVIEDSELFLFPDPTTLCILPWRPQHARVARLFCDIKTGDGNPFLGDSRYILRRTFERAKNMGYIFNVGAECEFFLFKTDQEGKPTLNPSDRATYFDSAPMDQGENTRREICLTLEQMGFEIESSHHESAYGQHEIDFKYDNVIQSADNILSFKSVVKTIAGRNGLYASFMPKPLSLTSGSGMHINMSLFKDGENIFNTQIGNELPLVAKYFIAGILSHIKEICAVTNPIVNSYKRLSSEFEAPKHIAWSYKNRSCLIRVPYTTKGYNRIELRSPDSTCNPYLTLALILSAGLDGVEKKLELMPALTQNAYTLTEEELKHYTIDLLPQTLNEALHIMQGSEFVKSILGEHLFNNYLVSKTQEWNIYNQTIHDWEVRTYL</sequence>
<name>A0AC61DCS7_9FIRM</name>
<keyword evidence="2" id="KW-1185">Reference proteome</keyword>
<reference evidence="1" key="1">
    <citation type="submission" date="2017-10" db="EMBL/GenBank/DDBJ databases">
        <title>Genome sequence of cellulolytic Lachnospiraceae bacterium XHS1971 isolated from hotspring sediment.</title>
        <authorList>
            <person name="Vasudevan G."/>
            <person name="Joshi A.J."/>
            <person name="Hivarkar S."/>
            <person name="Lanjekar V.B."/>
            <person name="Dhakephalkar P.K."/>
            <person name="Dagar S."/>
        </authorList>
    </citation>
    <scope>NUCLEOTIDE SEQUENCE</scope>
    <source>
        <strain evidence="1">XHS1971</strain>
    </source>
</reference>
<organism evidence="1 2">
    <name type="scientific">Sporanaerobium hydrogeniformans</name>
    <dbReference type="NCBI Taxonomy" id="3072179"/>
    <lineage>
        <taxon>Bacteria</taxon>
        <taxon>Bacillati</taxon>
        <taxon>Bacillota</taxon>
        <taxon>Clostridia</taxon>
        <taxon>Lachnospirales</taxon>
        <taxon>Lachnospiraceae</taxon>
        <taxon>Sporanaerobium</taxon>
    </lineage>
</organism>
<evidence type="ECO:0000313" key="1">
    <source>
        <dbReference type="EMBL" id="PHV70588.1"/>
    </source>
</evidence>